<proteinExistence type="predicted"/>
<evidence type="ECO:0000313" key="2">
    <source>
        <dbReference type="EMBL" id="GFY90889.1"/>
    </source>
</evidence>
<gene>
    <name evidence="2" type="ORF">Acr_07g0010850</name>
</gene>
<feature type="compositionally biased region" description="Acidic residues" evidence="1">
    <location>
        <begin position="120"/>
        <end position="130"/>
    </location>
</feature>
<name>A0A7J0EY51_9ERIC</name>
<dbReference type="Proteomes" id="UP000585474">
    <property type="component" value="Unassembled WGS sequence"/>
</dbReference>
<evidence type="ECO:0000256" key="1">
    <source>
        <dbReference type="SAM" id="MobiDB-lite"/>
    </source>
</evidence>
<dbReference type="AlphaFoldDB" id="A0A7J0EY51"/>
<reference evidence="2 3" key="1">
    <citation type="submission" date="2019-07" db="EMBL/GenBank/DDBJ databases">
        <title>De Novo Assembly of kiwifruit Actinidia rufa.</title>
        <authorList>
            <person name="Sugita-Konishi S."/>
            <person name="Sato K."/>
            <person name="Mori E."/>
            <person name="Abe Y."/>
            <person name="Kisaki G."/>
            <person name="Hamano K."/>
            <person name="Suezawa K."/>
            <person name="Otani M."/>
            <person name="Fukuda T."/>
            <person name="Manabe T."/>
            <person name="Gomi K."/>
            <person name="Tabuchi M."/>
            <person name="Akimitsu K."/>
            <person name="Kataoka I."/>
        </authorList>
    </citation>
    <scope>NUCLEOTIDE SEQUENCE [LARGE SCALE GENOMIC DNA]</scope>
    <source>
        <strain evidence="3">cv. Fuchu</strain>
    </source>
</reference>
<evidence type="ECO:0000313" key="3">
    <source>
        <dbReference type="Proteomes" id="UP000585474"/>
    </source>
</evidence>
<accession>A0A7J0EY51</accession>
<sequence>MLMPCSTISVPRAHTRAHSDRVVPCRAQLIPCPNRAVPCRQGPLDTSRPLAYLKELDTFTQRGLHRSLLVAYPDTCPEPYSPIFLPGFDEEKYFSRPIDEEEDIPKDTTKAEAKEKNEATVEEEAPQVWG</sequence>
<feature type="compositionally biased region" description="Basic and acidic residues" evidence="1">
    <location>
        <begin position="105"/>
        <end position="119"/>
    </location>
</feature>
<keyword evidence="3" id="KW-1185">Reference proteome</keyword>
<organism evidence="2 3">
    <name type="scientific">Actinidia rufa</name>
    <dbReference type="NCBI Taxonomy" id="165716"/>
    <lineage>
        <taxon>Eukaryota</taxon>
        <taxon>Viridiplantae</taxon>
        <taxon>Streptophyta</taxon>
        <taxon>Embryophyta</taxon>
        <taxon>Tracheophyta</taxon>
        <taxon>Spermatophyta</taxon>
        <taxon>Magnoliopsida</taxon>
        <taxon>eudicotyledons</taxon>
        <taxon>Gunneridae</taxon>
        <taxon>Pentapetalae</taxon>
        <taxon>asterids</taxon>
        <taxon>Ericales</taxon>
        <taxon>Actinidiaceae</taxon>
        <taxon>Actinidia</taxon>
    </lineage>
</organism>
<dbReference type="EMBL" id="BJWL01000007">
    <property type="protein sequence ID" value="GFY90889.1"/>
    <property type="molecule type" value="Genomic_DNA"/>
</dbReference>
<protein>
    <submittedName>
        <fullName evidence="2">Uncharacterized protein</fullName>
    </submittedName>
</protein>
<comment type="caution">
    <text evidence="2">The sequence shown here is derived from an EMBL/GenBank/DDBJ whole genome shotgun (WGS) entry which is preliminary data.</text>
</comment>
<feature type="region of interest" description="Disordered" evidence="1">
    <location>
        <begin position="100"/>
        <end position="130"/>
    </location>
</feature>